<dbReference type="Proteomes" id="UP000765509">
    <property type="component" value="Unassembled WGS sequence"/>
</dbReference>
<evidence type="ECO:0000313" key="3">
    <source>
        <dbReference type="Proteomes" id="UP000765509"/>
    </source>
</evidence>
<dbReference type="EMBL" id="AVOT02049355">
    <property type="protein sequence ID" value="MBW0544511.1"/>
    <property type="molecule type" value="Genomic_DNA"/>
</dbReference>
<comment type="caution">
    <text evidence="2">The sequence shown here is derived from an EMBL/GenBank/DDBJ whole genome shotgun (WGS) entry which is preliminary data.</text>
</comment>
<keyword evidence="3" id="KW-1185">Reference proteome</keyword>
<feature type="region of interest" description="Disordered" evidence="1">
    <location>
        <begin position="76"/>
        <end position="159"/>
    </location>
</feature>
<evidence type="ECO:0000256" key="1">
    <source>
        <dbReference type="SAM" id="MobiDB-lite"/>
    </source>
</evidence>
<reference evidence="2" key="1">
    <citation type="submission" date="2021-03" db="EMBL/GenBank/DDBJ databases">
        <title>Draft genome sequence of rust myrtle Austropuccinia psidii MF-1, a brazilian biotype.</title>
        <authorList>
            <person name="Quecine M.C."/>
            <person name="Pachon D.M.R."/>
            <person name="Bonatelli M.L."/>
            <person name="Correr F.H."/>
            <person name="Franceschini L.M."/>
            <person name="Leite T.F."/>
            <person name="Margarido G.R.A."/>
            <person name="Almeida C.A."/>
            <person name="Ferrarezi J.A."/>
            <person name="Labate C.A."/>
        </authorList>
    </citation>
    <scope>NUCLEOTIDE SEQUENCE</scope>
    <source>
        <strain evidence="2">MF-1</strain>
    </source>
</reference>
<evidence type="ECO:0000313" key="2">
    <source>
        <dbReference type="EMBL" id="MBW0544511.1"/>
    </source>
</evidence>
<protein>
    <submittedName>
        <fullName evidence="2">Uncharacterized protein</fullName>
    </submittedName>
</protein>
<accession>A0A9Q3IIM6</accession>
<organism evidence="2 3">
    <name type="scientific">Austropuccinia psidii MF-1</name>
    <dbReference type="NCBI Taxonomy" id="1389203"/>
    <lineage>
        <taxon>Eukaryota</taxon>
        <taxon>Fungi</taxon>
        <taxon>Dikarya</taxon>
        <taxon>Basidiomycota</taxon>
        <taxon>Pucciniomycotina</taxon>
        <taxon>Pucciniomycetes</taxon>
        <taxon>Pucciniales</taxon>
        <taxon>Sphaerophragmiaceae</taxon>
        <taxon>Austropuccinia</taxon>
    </lineage>
</organism>
<dbReference type="AlphaFoldDB" id="A0A9Q3IIM6"/>
<sequence length="159" mass="17913">MSNYKRNQSHSDGSNRHIYEPVKTVLHGVQGLGFGNIAKNTQRSDELLAYSQNVPQKGRNSEILQYMESTVIQAPNQKDKGVPFQKEGGKWGRNPCSFHQKATSKSTSQRGQEEQEKELEETILPKLQGPKNPKGFHGQNFYGIQGQRGGKNKENNFPK</sequence>
<proteinExistence type="predicted"/>
<name>A0A9Q3IIM6_9BASI</name>
<gene>
    <name evidence="2" type="ORF">O181_084226</name>
</gene>
<feature type="compositionally biased region" description="Polar residues" evidence="1">
    <location>
        <begin position="100"/>
        <end position="110"/>
    </location>
</feature>